<reference evidence="3 4" key="1">
    <citation type="submission" date="2018-06" db="EMBL/GenBank/DDBJ databases">
        <title>Genomic Encyclopedia of Archaeal and Bacterial Type Strains, Phase II (KMG-II): from individual species to whole genera.</title>
        <authorList>
            <person name="Goeker M."/>
        </authorList>
    </citation>
    <scope>NUCLEOTIDE SEQUENCE [LARGE SCALE GENOMIC DNA]</scope>
    <source>
        <strain evidence="3 4">DSM 23522</strain>
    </source>
</reference>
<feature type="transmembrane region" description="Helical" evidence="1">
    <location>
        <begin position="200"/>
        <end position="220"/>
    </location>
</feature>
<feature type="transmembrane region" description="Helical" evidence="1">
    <location>
        <begin position="85"/>
        <end position="104"/>
    </location>
</feature>
<accession>A0A327QZC1</accession>
<dbReference type="OrthoDB" id="9779877at2"/>
<feature type="transmembrane region" description="Helical" evidence="1">
    <location>
        <begin position="110"/>
        <end position="127"/>
    </location>
</feature>
<protein>
    <recommendedName>
        <fullName evidence="2">DUF2914 domain-containing protein</fullName>
    </recommendedName>
</protein>
<gene>
    <name evidence="3" type="ORF">LV92_03220</name>
</gene>
<keyword evidence="1" id="KW-0812">Transmembrane</keyword>
<dbReference type="Pfam" id="PF11141">
    <property type="entry name" value="DUF2914"/>
    <property type="match status" value="1"/>
</dbReference>
<evidence type="ECO:0000256" key="1">
    <source>
        <dbReference type="SAM" id="Phobius"/>
    </source>
</evidence>
<feature type="transmembrane region" description="Helical" evidence="1">
    <location>
        <begin position="21"/>
        <end position="40"/>
    </location>
</feature>
<comment type="caution">
    <text evidence="3">The sequence shown here is derived from an EMBL/GenBank/DDBJ whole genome shotgun (WGS) entry which is preliminary data.</text>
</comment>
<keyword evidence="4" id="KW-1185">Reference proteome</keyword>
<feature type="transmembrane region" description="Helical" evidence="1">
    <location>
        <begin position="46"/>
        <end position="65"/>
    </location>
</feature>
<dbReference type="EMBL" id="QLLN01000006">
    <property type="protein sequence ID" value="RAJ09002.1"/>
    <property type="molecule type" value="Genomic_DNA"/>
</dbReference>
<dbReference type="RefSeq" id="WP_111624602.1">
    <property type="nucleotide sequence ID" value="NZ_QLLN01000006.1"/>
</dbReference>
<proteinExistence type="predicted"/>
<name>A0A327QZC1_9FLAO</name>
<keyword evidence="1" id="KW-1133">Transmembrane helix</keyword>
<keyword evidence="1" id="KW-0472">Membrane</keyword>
<organism evidence="3 4">
    <name type="scientific">Arenibacter echinorum</name>
    <dbReference type="NCBI Taxonomy" id="440515"/>
    <lineage>
        <taxon>Bacteria</taxon>
        <taxon>Pseudomonadati</taxon>
        <taxon>Bacteroidota</taxon>
        <taxon>Flavobacteriia</taxon>
        <taxon>Flavobacteriales</taxon>
        <taxon>Flavobacteriaceae</taxon>
        <taxon>Arenibacter</taxon>
    </lineage>
</organism>
<evidence type="ECO:0000313" key="4">
    <source>
        <dbReference type="Proteomes" id="UP000249696"/>
    </source>
</evidence>
<dbReference type="AlphaFoldDB" id="A0A327QZC1"/>
<feature type="transmembrane region" description="Helical" evidence="1">
    <location>
        <begin position="167"/>
        <end position="188"/>
    </location>
</feature>
<dbReference type="InterPro" id="IPR022606">
    <property type="entry name" value="DUF2914"/>
</dbReference>
<evidence type="ECO:0000259" key="2">
    <source>
        <dbReference type="Pfam" id="PF11141"/>
    </source>
</evidence>
<feature type="domain" description="DUF2914" evidence="2">
    <location>
        <begin position="288"/>
        <end position="355"/>
    </location>
</feature>
<feature type="transmembrane region" description="Helical" evidence="1">
    <location>
        <begin position="139"/>
        <end position="161"/>
    </location>
</feature>
<sequence length="371" mass="43446">MKRTLVQFRNSRLRGFIRKHEKYAPILFFIGGFIFDTLTLGRIDRLYDLSVLCLHMTSLTITLYLYNLADDGKWNNTVLERFKEYYPLAIQFFFGGLSSAYVIYYSRSVSMSKTVFFLIILLVLLFANEILKKRISNKYLQFSVYFFISFTFFTFMVPVLIKEMSPNIFILSGLLSLFSTLALIAIIYRASPSTRSEIHLGKLIGIVFSIYLIINIFYFFRLIPPVPLALSNGIVAHQVKVDNNNYLVTYETDEWYVFWRKHRLKFIQKPNENVYVFSSIFAPTSLKKSVFHRWKWYNQATQEWEIIEDIGYDITGGRDGGYRGYTFKNNLVEGLWKVEVLTQEELVLGIIDFEVITSDSLQPKGITQKIF</sequence>
<evidence type="ECO:0000313" key="3">
    <source>
        <dbReference type="EMBL" id="RAJ09002.1"/>
    </source>
</evidence>
<dbReference type="Proteomes" id="UP000249696">
    <property type="component" value="Unassembled WGS sequence"/>
</dbReference>